<dbReference type="Proteomes" id="UP000003639">
    <property type="component" value="Unassembled WGS sequence"/>
</dbReference>
<reference evidence="1 2" key="2">
    <citation type="submission" date="2007-06" db="EMBL/GenBank/DDBJ databases">
        <title>Draft genome sequence of Pseudoflavonifractor capillosus ATCC 29799.</title>
        <authorList>
            <person name="Sudarsanam P."/>
            <person name="Ley R."/>
            <person name="Guruge J."/>
            <person name="Turnbaugh P.J."/>
            <person name="Mahowald M."/>
            <person name="Liep D."/>
            <person name="Gordon J."/>
        </authorList>
    </citation>
    <scope>NUCLEOTIDE SEQUENCE [LARGE SCALE GENOMIC DNA]</scope>
    <source>
        <strain evidence="1 2">ATCC 29799</strain>
    </source>
</reference>
<accession>A6NSG3</accession>
<keyword evidence="2" id="KW-1185">Reference proteome</keyword>
<name>A6NSG3_9FIRM</name>
<dbReference type="EMBL" id="AAXG02000007">
    <property type="protein sequence ID" value="EDN01200.1"/>
    <property type="molecule type" value="Genomic_DNA"/>
</dbReference>
<reference evidence="1 2" key="1">
    <citation type="submission" date="2007-04" db="EMBL/GenBank/DDBJ databases">
        <authorList>
            <person name="Fulton L."/>
            <person name="Clifton S."/>
            <person name="Fulton B."/>
            <person name="Xu J."/>
            <person name="Minx P."/>
            <person name="Pepin K.H."/>
            <person name="Johnson M."/>
            <person name="Thiruvilangam P."/>
            <person name="Bhonagiri V."/>
            <person name="Nash W.E."/>
            <person name="Mardis E.R."/>
            <person name="Wilson R.K."/>
        </authorList>
    </citation>
    <scope>NUCLEOTIDE SEQUENCE [LARGE SCALE GENOMIC DNA]</scope>
    <source>
        <strain evidence="1 2">ATCC 29799</strain>
    </source>
</reference>
<protein>
    <submittedName>
        <fullName evidence="1">Uncharacterized protein</fullName>
    </submittedName>
</protein>
<proteinExistence type="predicted"/>
<evidence type="ECO:0000313" key="2">
    <source>
        <dbReference type="Proteomes" id="UP000003639"/>
    </source>
</evidence>
<sequence length="36" mass="4190">MHLLVFCFCWIGNPNIALPREIFIFALAHAKFLQSK</sequence>
<gene>
    <name evidence="1" type="ORF">BACCAP_01141</name>
</gene>
<comment type="caution">
    <text evidence="1">The sequence shown here is derived from an EMBL/GenBank/DDBJ whole genome shotgun (WGS) entry which is preliminary data.</text>
</comment>
<dbReference type="AlphaFoldDB" id="A6NSG3"/>
<organism evidence="1 2">
    <name type="scientific">Pseudoflavonifractor capillosus ATCC 29799</name>
    <dbReference type="NCBI Taxonomy" id="411467"/>
    <lineage>
        <taxon>Bacteria</taxon>
        <taxon>Bacillati</taxon>
        <taxon>Bacillota</taxon>
        <taxon>Clostridia</taxon>
        <taxon>Eubacteriales</taxon>
        <taxon>Oscillospiraceae</taxon>
        <taxon>Pseudoflavonifractor</taxon>
    </lineage>
</organism>
<evidence type="ECO:0000313" key="1">
    <source>
        <dbReference type="EMBL" id="EDN01200.1"/>
    </source>
</evidence>